<feature type="transmembrane region" description="Helical" evidence="6">
    <location>
        <begin position="132"/>
        <end position="149"/>
    </location>
</feature>
<feature type="compositionally biased region" description="Low complexity" evidence="5">
    <location>
        <begin position="62"/>
        <end position="78"/>
    </location>
</feature>
<evidence type="ECO:0000313" key="9">
    <source>
        <dbReference type="Proteomes" id="UP001342314"/>
    </source>
</evidence>
<feature type="transmembrane region" description="Helical" evidence="6">
    <location>
        <begin position="376"/>
        <end position="397"/>
    </location>
</feature>
<organism evidence="8 9">
    <name type="scientific">Rhodotorula paludigena</name>
    <dbReference type="NCBI Taxonomy" id="86838"/>
    <lineage>
        <taxon>Eukaryota</taxon>
        <taxon>Fungi</taxon>
        <taxon>Dikarya</taxon>
        <taxon>Basidiomycota</taxon>
        <taxon>Pucciniomycotina</taxon>
        <taxon>Microbotryomycetes</taxon>
        <taxon>Sporidiobolales</taxon>
        <taxon>Sporidiobolaceae</taxon>
        <taxon>Rhodotorula</taxon>
    </lineage>
</organism>
<feature type="transmembrane region" description="Helical" evidence="6">
    <location>
        <begin position="227"/>
        <end position="245"/>
    </location>
</feature>
<dbReference type="GO" id="GO:0016020">
    <property type="term" value="C:membrane"/>
    <property type="evidence" value="ECO:0007669"/>
    <property type="project" value="UniProtKB-SubCell"/>
</dbReference>
<comment type="caution">
    <text evidence="8">The sequence shown here is derived from an EMBL/GenBank/DDBJ whole genome shotgun (WGS) entry which is preliminary data.</text>
</comment>
<comment type="subcellular location">
    <subcellularLocation>
        <location evidence="1">Membrane</location>
        <topology evidence="1">Multi-pass membrane protein</topology>
    </subcellularLocation>
</comment>
<dbReference type="InterPro" id="IPR004853">
    <property type="entry name" value="Sugar_P_trans_dom"/>
</dbReference>
<keyword evidence="9" id="KW-1185">Reference proteome</keyword>
<keyword evidence="2 6" id="KW-0812">Transmembrane</keyword>
<protein>
    <recommendedName>
        <fullName evidence="7">Sugar phosphate transporter domain-containing protein</fullName>
    </recommendedName>
</protein>
<keyword evidence="3 6" id="KW-1133">Transmembrane helix</keyword>
<dbReference type="AlphaFoldDB" id="A0AAV5GEM4"/>
<keyword evidence="4 6" id="KW-0472">Membrane</keyword>
<feature type="transmembrane region" description="Helical" evidence="6">
    <location>
        <begin position="348"/>
        <end position="369"/>
    </location>
</feature>
<feature type="transmembrane region" description="Helical" evidence="6">
    <location>
        <begin position="403"/>
        <end position="422"/>
    </location>
</feature>
<reference evidence="8 9" key="1">
    <citation type="submission" date="2021-12" db="EMBL/GenBank/DDBJ databases">
        <title>High titer production of polyol ester of fatty acids by Rhodotorula paludigena BS15 towards product separation-free biomass refinery.</title>
        <authorList>
            <person name="Mano J."/>
            <person name="Ono H."/>
            <person name="Tanaka T."/>
            <person name="Naito K."/>
            <person name="Sushida H."/>
            <person name="Ike M."/>
            <person name="Tokuyasu K."/>
            <person name="Kitaoka M."/>
        </authorList>
    </citation>
    <scope>NUCLEOTIDE SEQUENCE [LARGE SCALE GENOMIC DNA]</scope>
    <source>
        <strain evidence="8 9">BS15</strain>
    </source>
</reference>
<feature type="region of interest" description="Disordered" evidence="5">
    <location>
        <begin position="1"/>
        <end position="99"/>
    </location>
</feature>
<dbReference type="Proteomes" id="UP001342314">
    <property type="component" value="Unassembled WGS sequence"/>
</dbReference>
<evidence type="ECO:0000256" key="4">
    <source>
        <dbReference type="ARBA" id="ARBA00023136"/>
    </source>
</evidence>
<name>A0AAV5GEM4_9BASI</name>
<dbReference type="InterPro" id="IPR050186">
    <property type="entry name" value="TPT_transporter"/>
</dbReference>
<evidence type="ECO:0000256" key="5">
    <source>
        <dbReference type="SAM" id="MobiDB-lite"/>
    </source>
</evidence>
<evidence type="ECO:0000256" key="3">
    <source>
        <dbReference type="ARBA" id="ARBA00022989"/>
    </source>
</evidence>
<feature type="domain" description="Sugar phosphate transporter" evidence="7">
    <location>
        <begin position="139"/>
        <end position="419"/>
    </location>
</feature>
<dbReference type="InterPro" id="IPR037185">
    <property type="entry name" value="EmrE-like"/>
</dbReference>
<feature type="transmembrane region" description="Helical" evidence="6">
    <location>
        <begin position="273"/>
        <end position="298"/>
    </location>
</feature>
<dbReference type="EMBL" id="BQKY01000008">
    <property type="protein sequence ID" value="GJN90980.1"/>
    <property type="molecule type" value="Genomic_DNA"/>
</dbReference>
<feature type="compositionally biased region" description="Low complexity" evidence="5">
    <location>
        <begin position="1"/>
        <end position="23"/>
    </location>
</feature>
<dbReference type="PANTHER" id="PTHR11132">
    <property type="entry name" value="SOLUTE CARRIER FAMILY 35"/>
    <property type="match status" value="1"/>
</dbReference>
<dbReference type="Pfam" id="PF03151">
    <property type="entry name" value="TPT"/>
    <property type="match status" value="1"/>
</dbReference>
<proteinExistence type="predicted"/>
<evidence type="ECO:0000256" key="6">
    <source>
        <dbReference type="SAM" id="Phobius"/>
    </source>
</evidence>
<evidence type="ECO:0000313" key="8">
    <source>
        <dbReference type="EMBL" id="GJN90980.1"/>
    </source>
</evidence>
<gene>
    <name evidence="8" type="ORF">Rhopal_003994-T1</name>
</gene>
<feature type="transmembrane region" description="Helical" evidence="6">
    <location>
        <begin position="169"/>
        <end position="187"/>
    </location>
</feature>
<feature type="transmembrane region" description="Helical" evidence="6">
    <location>
        <begin position="199"/>
        <end position="221"/>
    </location>
</feature>
<accession>A0AAV5GEM4</accession>
<evidence type="ECO:0000259" key="7">
    <source>
        <dbReference type="Pfam" id="PF03151"/>
    </source>
</evidence>
<evidence type="ECO:0000256" key="1">
    <source>
        <dbReference type="ARBA" id="ARBA00004141"/>
    </source>
</evidence>
<sequence length="467" mass="49495">MDVGTLAGTATLPAACSSSSSQQQHRRAPSLVARDLPNSLRSAAAPPDLARRSPNPDTTRIRVSPASSAPSSRSSSPVLRGTITRRHPPSPNPAGTPLKHAHLPLLRRASLTLHEYVTAAARPATYVSFVRSLHPALLALFLVSVSATLSNKTLLRGFFHGLTYSLTSWQMSCATLGTMLAQRLGVYRPQRVPIKHNSLLQAIAVVFSCEILCSNMALRLVPVPFHVSLRAAAPILTLLLSVSFFRQRTTLRTASALLGVLLGVAFTSHHEQYLSLGSLFLIGSTLLLTAKSLLVTHILESRLSLHPLDVLARMSPLSSLHCALFAIVNGEPRRLWRFVRGNEFTRAHLAEVALNGVLSFAVVVLGLVADKKTRPPALAITTHAAQATTILASLLLFGLRLSPLNFVGVALTLGGGVLYATWDARDQDRAALGLGLGGGGAAGGGGEEVLPLRGPVLAGAAKKRAPD</sequence>
<dbReference type="SUPFAM" id="SSF103481">
    <property type="entry name" value="Multidrug resistance efflux transporter EmrE"/>
    <property type="match status" value="2"/>
</dbReference>
<evidence type="ECO:0000256" key="2">
    <source>
        <dbReference type="ARBA" id="ARBA00022692"/>
    </source>
</evidence>